<dbReference type="EMBL" id="CP042435">
    <property type="protein sequence ID" value="QEC68287.1"/>
    <property type="molecule type" value="Genomic_DNA"/>
</dbReference>
<evidence type="ECO:0000313" key="3">
    <source>
        <dbReference type="Proteomes" id="UP000321533"/>
    </source>
</evidence>
<organism evidence="2 3">
    <name type="scientific">Panacibacter ginsenosidivorans</name>
    <dbReference type="NCBI Taxonomy" id="1813871"/>
    <lineage>
        <taxon>Bacteria</taxon>
        <taxon>Pseudomonadati</taxon>
        <taxon>Bacteroidota</taxon>
        <taxon>Chitinophagia</taxon>
        <taxon>Chitinophagales</taxon>
        <taxon>Chitinophagaceae</taxon>
        <taxon>Panacibacter</taxon>
    </lineage>
</organism>
<dbReference type="KEGG" id="pgin:FRZ67_13620"/>
<reference evidence="2 3" key="1">
    <citation type="journal article" date="2016" name="Int. J. Syst. Evol. Microbiol.">
        <title>Panacibacter ginsenosidivorans gen. nov., sp. nov., with ginsenoside converting activity isolated from soil of a ginseng field.</title>
        <authorList>
            <person name="Siddiqi M.Z."/>
            <person name="Muhammad Shafi S."/>
            <person name="Choi K.D."/>
            <person name="Im W.T."/>
        </authorList>
    </citation>
    <scope>NUCLEOTIDE SEQUENCE [LARGE SCALE GENOMIC DNA]</scope>
    <source>
        <strain evidence="2 3">Gsoil1550</strain>
    </source>
</reference>
<evidence type="ECO:0000313" key="2">
    <source>
        <dbReference type="EMBL" id="QEC68287.1"/>
    </source>
</evidence>
<keyword evidence="3" id="KW-1185">Reference proteome</keyword>
<feature type="signal peptide" evidence="1">
    <location>
        <begin position="1"/>
        <end position="19"/>
    </location>
</feature>
<dbReference type="Pfam" id="PF13618">
    <property type="entry name" value="Gluconate_2-dh3"/>
    <property type="match status" value="1"/>
</dbReference>
<keyword evidence="1" id="KW-0732">Signal</keyword>
<feature type="chain" id="PRO_5023124022" evidence="1">
    <location>
        <begin position="20"/>
        <end position="181"/>
    </location>
</feature>
<accession>A0A5B8V9Y0</accession>
<dbReference type="Proteomes" id="UP000321533">
    <property type="component" value="Chromosome"/>
</dbReference>
<sequence>MHMNRRTAFKQLLFVSAGAALIPACMQDKNKASVILKNFSITAGQEQLLAELAETIIPKTDTPGAKDISAHLFALKMIDDCSSKEDQDKFLKGLTAFESYSNKQLGKSFTAATATERGKVLTELETQKDKDQKDDAAQFYGTVKKLTVHAYTSSQFYLTKVQVYELVPGRYHGCVPVKAGA</sequence>
<proteinExistence type="predicted"/>
<evidence type="ECO:0000256" key="1">
    <source>
        <dbReference type="SAM" id="SignalP"/>
    </source>
</evidence>
<dbReference type="InterPro" id="IPR027056">
    <property type="entry name" value="Gluconate_2DH_su3"/>
</dbReference>
<dbReference type="AlphaFoldDB" id="A0A5B8V9Y0"/>
<gene>
    <name evidence="2" type="ORF">FRZ67_13620</name>
</gene>
<name>A0A5B8V9Y0_9BACT</name>
<protein>
    <submittedName>
        <fullName evidence="2">Gluconate 2-dehydrogenase subunit 3 family protein</fullName>
    </submittedName>
</protein>